<dbReference type="Pfam" id="PF00395">
    <property type="entry name" value="SLH"/>
    <property type="match status" value="3"/>
</dbReference>
<feature type="domain" description="SLH" evidence="5">
    <location>
        <begin position="1430"/>
        <end position="1493"/>
    </location>
</feature>
<organism evidence="6 7">
    <name type="scientific">Anoxynatronum buryatiense</name>
    <dbReference type="NCBI Taxonomy" id="489973"/>
    <lineage>
        <taxon>Bacteria</taxon>
        <taxon>Bacillati</taxon>
        <taxon>Bacillota</taxon>
        <taxon>Clostridia</taxon>
        <taxon>Eubacteriales</taxon>
        <taxon>Clostridiaceae</taxon>
        <taxon>Anoxynatronum</taxon>
    </lineage>
</organism>
<dbReference type="SUPFAM" id="SSF50939">
    <property type="entry name" value="Sialidases"/>
    <property type="match status" value="1"/>
</dbReference>
<dbReference type="EMBL" id="FXUF01000014">
    <property type="protein sequence ID" value="SMP66566.1"/>
    <property type="molecule type" value="Genomic_DNA"/>
</dbReference>
<dbReference type="SMART" id="SM00409">
    <property type="entry name" value="IG"/>
    <property type="match status" value="1"/>
</dbReference>
<dbReference type="InterPro" id="IPR051465">
    <property type="entry name" value="Cell_Envelope_Struct_Comp"/>
</dbReference>
<dbReference type="PANTHER" id="PTHR43308:SF5">
    <property type="entry name" value="S-LAYER PROTEIN _ PEPTIDOGLYCAN ENDO-BETA-N-ACETYLGLUCOSAMINIDASE"/>
    <property type="match status" value="1"/>
</dbReference>
<dbReference type="Gene3D" id="2.60.40.10">
    <property type="entry name" value="Immunoglobulins"/>
    <property type="match status" value="1"/>
</dbReference>
<dbReference type="InterPro" id="IPR008964">
    <property type="entry name" value="Invasin/intimin_cell_adhesion"/>
</dbReference>
<keyword evidence="1" id="KW-0677">Repeat</keyword>
<keyword evidence="3" id="KW-0732">Signal</keyword>
<dbReference type="Pfam" id="PF02368">
    <property type="entry name" value="Big_2"/>
    <property type="match status" value="1"/>
</dbReference>
<evidence type="ECO:0000256" key="1">
    <source>
        <dbReference type="ARBA" id="ARBA00022737"/>
    </source>
</evidence>
<gene>
    <name evidence="6" type="ORF">SAMN06296020_11447</name>
</gene>
<dbReference type="Gene3D" id="2.60.40.1080">
    <property type="match status" value="2"/>
</dbReference>
<dbReference type="InterPro" id="IPR036278">
    <property type="entry name" value="Sialidase_sf"/>
</dbReference>
<protein>
    <submittedName>
        <fullName evidence="6">Ig-like domain (Group 4)</fullName>
    </submittedName>
</protein>
<feature type="compositionally biased region" description="Low complexity" evidence="2">
    <location>
        <begin position="1123"/>
        <end position="1142"/>
    </location>
</feature>
<dbReference type="InterPro" id="IPR001119">
    <property type="entry name" value="SLH_dom"/>
</dbReference>
<dbReference type="InterPro" id="IPR003599">
    <property type="entry name" value="Ig_sub"/>
</dbReference>
<dbReference type="Proteomes" id="UP001158066">
    <property type="component" value="Unassembled WGS sequence"/>
</dbReference>
<reference evidence="6" key="1">
    <citation type="submission" date="2017-05" db="EMBL/GenBank/DDBJ databases">
        <authorList>
            <person name="Varghese N."/>
            <person name="Submissions S."/>
        </authorList>
    </citation>
    <scope>NUCLEOTIDE SEQUENCE</scope>
    <source>
        <strain evidence="6">Su22</strain>
    </source>
</reference>
<feature type="signal peptide" evidence="3">
    <location>
        <begin position="1"/>
        <end position="28"/>
    </location>
</feature>
<dbReference type="Pfam" id="PF13927">
    <property type="entry name" value="Ig_3"/>
    <property type="match status" value="1"/>
</dbReference>
<dbReference type="PROSITE" id="PS50835">
    <property type="entry name" value="IG_LIKE"/>
    <property type="match status" value="1"/>
</dbReference>
<comment type="caution">
    <text evidence="6">The sequence shown here is derived from an EMBL/GenBank/DDBJ whole genome shotgun (WGS) entry which is preliminary data.</text>
</comment>
<dbReference type="InterPro" id="IPR036179">
    <property type="entry name" value="Ig-like_dom_sf"/>
</dbReference>
<dbReference type="SUPFAM" id="SSF49373">
    <property type="entry name" value="Invasin/intimin cell-adhesion fragments"/>
    <property type="match status" value="1"/>
</dbReference>
<dbReference type="SUPFAM" id="SSF110296">
    <property type="entry name" value="Oligoxyloglucan reducing end-specific cellobiohydrolase"/>
    <property type="match status" value="2"/>
</dbReference>
<feature type="domain" description="Ig-like" evidence="4">
    <location>
        <begin position="851"/>
        <end position="948"/>
    </location>
</feature>
<keyword evidence="7" id="KW-1185">Reference proteome</keyword>
<name>A0AA46AK09_9CLOT</name>
<proteinExistence type="predicted"/>
<evidence type="ECO:0000259" key="4">
    <source>
        <dbReference type="PROSITE" id="PS50835"/>
    </source>
</evidence>
<feature type="domain" description="SLH" evidence="5">
    <location>
        <begin position="1496"/>
        <end position="1554"/>
    </location>
</feature>
<dbReference type="Pfam" id="PF18998">
    <property type="entry name" value="Flg_new_2"/>
    <property type="match status" value="2"/>
</dbReference>
<dbReference type="InterPro" id="IPR007110">
    <property type="entry name" value="Ig-like_dom"/>
</dbReference>
<dbReference type="InterPro" id="IPR044060">
    <property type="entry name" value="Bacterial_rp_domain"/>
</dbReference>
<feature type="domain" description="SLH" evidence="5">
    <location>
        <begin position="1369"/>
        <end position="1428"/>
    </location>
</feature>
<evidence type="ECO:0000313" key="7">
    <source>
        <dbReference type="Proteomes" id="UP001158066"/>
    </source>
</evidence>
<dbReference type="PANTHER" id="PTHR43308">
    <property type="entry name" value="OUTER MEMBRANE PROTEIN ALPHA-RELATED"/>
    <property type="match status" value="1"/>
</dbReference>
<dbReference type="InterPro" id="IPR003343">
    <property type="entry name" value="Big_2"/>
</dbReference>
<feature type="region of interest" description="Disordered" evidence="2">
    <location>
        <begin position="1122"/>
        <end position="1144"/>
    </location>
</feature>
<dbReference type="SMART" id="SM00635">
    <property type="entry name" value="BID_2"/>
    <property type="match status" value="2"/>
</dbReference>
<evidence type="ECO:0000256" key="3">
    <source>
        <dbReference type="SAM" id="SignalP"/>
    </source>
</evidence>
<evidence type="ECO:0000256" key="2">
    <source>
        <dbReference type="SAM" id="MobiDB-lite"/>
    </source>
</evidence>
<accession>A0AA46AK09</accession>
<dbReference type="InterPro" id="IPR013783">
    <property type="entry name" value="Ig-like_fold"/>
</dbReference>
<dbReference type="RefSeq" id="WP_283410284.1">
    <property type="nucleotide sequence ID" value="NZ_FXUF01000014.1"/>
</dbReference>
<dbReference type="PROSITE" id="PS51272">
    <property type="entry name" value="SLH"/>
    <property type="match status" value="3"/>
</dbReference>
<sequence length="1554" mass="161584">MKQTRKQIGSLLMAVCLIFTMLPIAAFADSTSEITAFADLAEEVALQEVAFGTPEEALTLPGTLNVTITSGVPSTATVSTWVYAPVYDSNTAGTYTLTPTLDLSPDVTLAPGVTPPTITVKVLEFVPVTGITQVQDTLGMGNSVTLIGTVAPANASNQAISWSIKDAGTTGASITEGTLFAPVDGTVTVTATIANGIEIGTDYTQDFTLTVNRLPYTFNWWSVRSPLAEGDLLRSTCYGNGTFVAVGDNGTILTSPDGVTRTTRNSGTTNDLWGVTYGNGTFVAVGKSETILTSPDGVTWTTRKSGGFYLLKGVGYGNNMFVAVGWVAGGVGMILTSPDGVTWTPRTSGTTNNLIGVSYGNSTFVVVGSSGTILTSADGVTWTPRTSGTTNELWGVSYGNSTFVAVGSSGTIQTSADGVTWTPRTSGITNHLRGVSCVNSTFVAVGTGGIILTSPDGETWTTQTSGTTNELWGASYGNGTFVAVGRSRTVLTSPNGETWANKTYGTTNDLYGVSYGNGTFVAVGSGGTILTSLEGMNWISQTSGTPKDLYGVSYGNGTFVAVGRSGTILTSPDGEAWTPQISGTTNLLFGVSYGNGIFAVVGDVGIILTSPDGVTWTRQDYTMRPLRGVSYGNSTFVAVGAFGDIRTSPDGVTWTFQTSGNANYLMEVIYGNSTFMAVGASGTVLTSRDGVTWTSRTSGSAIYGSLSGVSYGNGAFVAVGDNGIIWISQDGVTWTPQIFNFTDDFYPHAVSYANGIFVTVGDGGYIIQSGTFTTYAVTVNSGIASPSTAGENTTVTITANTAPSGKQFKEWTVESGGITLVNPQASSTTFTMPARAVEITATYEDLPVAAPVITKHPQNVTVLEGDTATFTITADNATSYQWYTTASDNDIPWDSNGRIQDTINKVSGATTSTLTINNVTEKMNGAMIYCNAYGEGNSIAGSSVAYLSVSVGGDITEHAVTVNSGTASPSTAAENTTVSITANTAPSGKQFKEWTVESGGITLVNPQASSTTFTMPANDVEITATYENIPAGVTPVTGVTLNRHSLSLYSNTTPKTAVMTAAVAPASATDQSVTWQSSNTSVATVDTNGTVRAIGNGTTTITVRTTDGGYTANCTVTVSTYTSGDGSSSGSSSGGNSSSGSSATNAITVTENQPNQPITAVASVTATAGTNGTASAAIPDKAVTDAISKAQAEATKQEKTENGIAIALTVAMPKDTTALTATFSRNALNSLVSAGVTHLEINGAPVRVTFDQKALREIQKQTSGTINITIAPKTNLTEAAKKMIGTRPVYNITVGDGNNDTVSSFGEGFATIAIPYTPANGEVISGLYAVYVDENGHATRVEGSAYHVDSGSVRLTTPHFSMYGVGYTAPSEKLTDISTHWAKENIAYLVDNEILPGITETTFAPDTAMTREMLVAALGRLAEANVSSYTTSSFTDVKVGSAFQPYIEWAHEKGIIRGIGNDQFAPERAITREEIAVIVTKFTKATEANLPVTREATTYADDSSINSTYKTAVIAMQQAGIMTGGTNNTFNPKSNATRAEVSSMLHRYIKLTVD</sequence>
<evidence type="ECO:0000259" key="5">
    <source>
        <dbReference type="PROSITE" id="PS51272"/>
    </source>
</evidence>
<dbReference type="SUPFAM" id="SSF48726">
    <property type="entry name" value="Immunoglobulin"/>
    <property type="match status" value="1"/>
</dbReference>
<evidence type="ECO:0000313" key="6">
    <source>
        <dbReference type="EMBL" id="SMP66566.1"/>
    </source>
</evidence>
<feature type="chain" id="PRO_5041427754" evidence="3">
    <location>
        <begin position="29"/>
        <end position="1554"/>
    </location>
</feature>